<dbReference type="PANTHER" id="PTHR43658:SF8">
    <property type="entry name" value="17-BETA-HYDROXYSTEROID DEHYDROGENASE 14-RELATED"/>
    <property type="match status" value="1"/>
</dbReference>
<reference evidence="2 3" key="1">
    <citation type="submission" date="2016-07" db="EMBL/GenBank/DDBJ databases">
        <title>Pervasive Adenine N6-methylation of Active Genes in Fungi.</title>
        <authorList>
            <consortium name="DOE Joint Genome Institute"/>
            <person name="Mondo S.J."/>
            <person name="Dannebaum R.O."/>
            <person name="Kuo R.C."/>
            <person name="Labutti K."/>
            <person name="Haridas S."/>
            <person name="Kuo A."/>
            <person name="Salamov A."/>
            <person name="Ahrendt S.R."/>
            <person name="Lipzen A."/>
            <person name="Sullivan W."/>
            <person name="Andreopoulos W.B."/>
            <person name="Clum A."/>
            <person name="Lindquist E."/>
            <person name="Daum C."/>
            <person name="Ramamoorthy G.K."/>
            <person name="Gryganskyi A."/>
            <person name="Culley D."/>
            <person name="Magnuson J.K."/>
            <person name="James T.Y."/>
            <person name="O'Malley M.A."/>
            <person name="Stajich J.E."/>
            <person name="Spatafora J.W."/>
            <person name="Visel A."/>
            <person name="Grigoriev I.V."/>
        </authorList>
    </citation>
    <scope>NUCLEOTIDE SEQUENCE [LARGE SCALE GENOMIC DNA]</scope>
    <source>
        <strain evidence="2 3">62-1032</strain>
    </source>
</reference>
<gene>
    <name evidence="2" type="ORF">BCR35DRAFT_291633</name>
</gene>
<dbReference type="InParanoid" id="A0A1Y2F616"/>
<dbReference type="PANTHER" id="PTHR43658">
    <property type="entry name" value="SHORT-CHAIN DEHYDROGENASE/REDUCTASE"/>
    <property type="match status" value="1"/>
</dbReference>
<dbReference type="GO" id="GO:0005739">
    <property type="term" value="C:mitochondrion"/>
    <property type="evidence" value="ECO:0007669"/>
    <property type="project" value="TreeGrafter"/>
</dbReference>
<proteinExistence type="predicted"/>
<organism evidence="2 3">
    <name type="scientific">Leucosporidium creatinivorum</name>
    <dbReference type="NCBI Taxonomy" id="106004"/>
    <lineage>
        <taxon>Eukaryota</taxon>
        <taxon>Fungi</taxon>
        <taxon>Dikarya</taxon>
        <taxon>Basidiomycota</taxon>
        <taxon>Pucciniomycotina</taxon>
        <taxon>Microbotryomycetes</taxon>
        <taxon>Leucosporidiales</taxon>
        <taxon>Leucosporidium</taxon>
    </lineage>
</organism>
<dbReference type="InterPro" id="IPR002347">
    <property type="entry name" value="SDR_fam"/>
</dbReference>
<keyword evidence="3" id="KW-1185">Reference proteome</keyword>
<sequence length="287" mass="30142">MVAISGNTFIVTGGAGGIGGAVATELVGRGANVVLFDVVPEDKGAAFAKTVSSDKALYLKVDITDSEGTKKAVETAVEKFGNLKGAVHCAGIAVKRPWSNDLSDSISDFQKMLQVNTVGTFIVNAHVADAINKPLNHPDGSSKQAPFWTTDEERGVIINFASAAGHGLYARTLAYGPTKVAVMGITKSFSDFLGPSGIRVNSISPSIVASAMTANFSTYFSEDLKKHATFPRRPAAPSDILPTVVYLIENTFVNGQDVAVDGGWRLVTQKAAVEGEVDPRELAPGLE</sequence>
<accession>A0A1Y2F616</accession>
<dbReference type="Proteomes" id="UP000193467">
    <property type="component" value="Unassembled WGS sequence"/>
</dbReference>
<name>A0A1Y2F616_9BASI</name>
<dbReference type="SUPFAM" id="SSF51735">
    <property type="entry name" value="NAD(P)-binding Rossmann-fold domains"/>
    <property type="match status" value="1"/>
</dbReference>
<dbReference type="GO" id="GO:0008670">
    <property type="term" value="F:2,4-dienoyl-CoA reductase (NADPH) activity"/>
    <property type="evidence" value="ECO:0007669"/>
    <property type="project" value="TreeGrafter"/>
</dbReference>
<evidence type="ECO:0000313" key="2">
    <source>
        <dbReference type="EMBL" id="ORY79338.1"/>
    </source>
</evidence>
<protein>
    <recommendedName>
        <fullName evidence="4">NAD(P)-binding protein</fullName>
    </recommendedName>
</protein>
<dbReference type="PRINTS" id="PR00081">
    <property type="entry name" value="GDHRDH"/>
</dbReference>
<evidence type="ECO:0000256" key="1">
    <source>
        <dbReference type="ARBA" id="ARBA00023002"/>
    </source>
</evidence>
<dbReference type="EMBL" id="MCGR01000027">
    <property type="protein sequence ID" value="ORY79338.1"/>
    <property type="molecule type" value="Genomic_DNA"/>
</dbReference>
<dbReference type="Pfam" id="PF13561">
    <property type="entry name" value="adh_short_C2"/>
    <property type="match status" value="1"/>
</dbReference>
<keyword evidence="1" id="KW-0560">Oxidoreductase</keyword>
<evidence type="ECO:0000313" key="3">
    <source>
        <dbReference type="Proteomes" id="UP000193467"/>
    </source>
</evidence>
<evidence type="ECO:0008006" key="4">
    <source>
        <dbReference type="Google" id="ProtNLM"/>
    </source>
</evidence>
<dbReference type="InterPro" id="IPR036291">
    <property type="entry name" value="NAD(P)-bd_dom_sf"/>
</dbReference>
<dbReference type="Gene3D" id="3.40.50.720">
    <property type="entry name" value="NAD(P)-binding Rossmann-like Domain"/>
    <property type="match status" value="1"/>
</dbReference>
<dbReference type="GO" id="GO:0006635">
    <property type="term" value="P:fatty acid beta-oxidation"/>
    <property type="evidence" value="ECO:0007669"/>
    <property type="project" value="TreeGrafter"/>
</dbReference>
<dbReference type="STRING" id="106004.A0A1Y2F616"/>
<dbReference type="OrthoDB" id="2534728at2759"/>
<dbReference type="AlphaFoldDB" id="A0A1Y2F616"/>
<comment type="caution">
    <text evidence="2">The sequence shown here is derived from an EMBL/GenBank/DDBJ whole genome shotgun (WGS) entry which is preliminary data.</text>
</comment>